<keyword evidence="10" id="KW-1185">Reference proteome</keyword>
<dbReference type="Proteomes" id="UP001055172">
    <property type="component" value="Unassembled WGS sequence"/>
</dbReference>
<dbReference type="Gene3D" id="1.10.630.10">
    <property type="entry name" value="Cytochrome P450"/>
    <property type="match status" value="1"/>
</dbReference>
<accession>A0AA37LST0</accession>
<name>A0AA37LST0_9PEZI</name>
<dbReference type="GO" id="GO:0005506">
    <property type="term" value="F:iron ion binding"/>
    <property type="evidence" value="ECO:0007669"/>
    <property type="project" value="InterPro"/>
</dbReference>
<evidence type="ECO:0000256" key="7">
    <source>
        <dbReference type="PIRSR" id="PIRSR602403-1"/>
    </source>
</evidence>
<evidence type="ECO:0000313" key="9">
    <source>
        <dbReference type="EMBL" id="GJC82663.1"/>
    </source>
</evidence>
<dbReference type="InterPro" id="IPR001128">
    <property type="entry name" value="Cyt_P450"/>
</dbReference>
<keyword evidence="6 8" id="KW-0503">Monooxygenase</keyword>
<comment type="caution">
    <text evidence="9">The sequence shown here is derived from an EMBL/GenBank/DDBJ whole genome shotgun (WGS) entry which is preliminary data.</text>
</comment>
<dbReference type="InterPro" id="IPR017972">
    <property type="entry name" value="Cyt_P450_CS"/>
</dbReference>
<evidence type="ECO:0000256" key="8">
    <source>
        <dbReference type="RuleBase" id="RU000461"/>
    </source>
</evidence>
<dbReference type="SUPFAM" id="SSF48264">
    <property type="entry name" value="Cytochrome P450"/>
    <property type="match status" value="1"/>
</dbReference>
<dbReference type="InterPro" id="IPR036396">
    <property type="entry name" value="Cyt_P450_sf"/>
</dbReference>
<organism evidence="9 10">
    <name type="scientific">Colletotrichum liriopes</name>
    <dbReference type="NCBI Taxonomy" id="708192"/>
    <lineage>
        <taxon>Eukaryota</taxon>
        <taxon>Fungi</taxon>
        <taxon>Dikarya</taxon>
        <taxon>Ascomycota</taxon>
        <taxon>Pezizomycotina</taxon>
        <taxon>Sordariomycetes</taxon>
        <taxon>Hypocreomycetidae</taxon>
        <taxon>Glomerellales</taxon>
        <taxon>Glomerellaceae</taxon>
        <taxon>Colletotrichum</taxon>
        <taxon>Colletotrichum spaethianum species complex</taxon>
    </lineage>
</organism>
<dbReference type="GO" id="GO:0020037">
    <property type="term" value="F:heme binding"/>
    <property type="evidence" value="ECO:0007669"/>
    <property type="project" value="InterPro"/>
</dbReference>
<sequence>MFLRPVVEARRKAAEGSNYQKPDDMLQWMMESQKKFGQKEDRELARYELAISAAAIHTTTVTITNALYTLAVIPEFVTILRKDVQQALAETNGVFTNSAMQNMKKVDSFLKESSFQRKALKSFALSNGQVIPAGSFIEVPSIGIYTDEEFFPDADKFDPLRFYTMRQEKNEQKTGSKQAEVVSNAQFVSVGQSSLTFGYGRHACPGRFFAVNEIKMILATLLMNYDLMNAAGSRERYPNVVSGPMSFPDPNKTILLRKV</sequence>
<feature type="binding site" description="axial binding residue" evidence="7">
    <location>
        <position position="204"/>
    </location>
    <ligand>
        <name>heme</name>
        <dbReference type="ChEBI" id="CHEBI:30413"/>
    </ligand>
    <ligandPart>
        <name>Fe</name>
        <dbReference type="ChEBI" id="CHEBI:18248"/>
    </ligandPart>
</feature>
<dbReference type="PANTHER" id="PTHR46206:SF7">
    <property type="entry name" value="P450, PUTATIVE (EUROFUNG)-RELATED"/>
    <property type="match status" value="1"/>
</dbReference>
<evidence type="ECO:0000256" key="4">
    <source>
        <dbReference type="ARBA" id="ARBA00023002"/>
    </source>
</evidence>
<comment type="cofactor">
    <cofactor evidence="1 7">
        <name>heme</name>
        <dbReference type="ChEBI" id="CHEBI:30413"/>
    </cofactor>
</comment>
<proteinExistence type="inferred from homology"/>
<dbReference type="GO" id="GO:0004497">
    <property type="term" value="F:monooxygenase activity"/>
    <property type="evidence" value="ECO:0007669"/>
    <property type="project" value="UniProtKB-KW"/>
</dbReference>
<protein>
    <submittedName>
        <fullName evidence="9">Cytochrome P450 monooxygenase ATR2</fullName>
    </submittedName>
</protein>
<dbReference type="PROSITE" id="PS00086">
    <property type="entry name" value="CYTOCHROME_P450"/>
    <property type="match status" value="1"/>
</dbReference>
<keyword evidence="4 8" id="KW-0560">Oxidoreductase</keyword>
<evidence type="ECO:0000256" key="5">
    <source>
        <dbReference type="ARBA" id="ARBA00023004"/>
    </source>
</evidence>
<comment type="similarity">
    <text evidence="2 8">Belongs to the cytochrome P450 family.</text>
</comment>
<evidence type="ECO:0000256" key="1">
    <source>
        <dbReference type="ARBA" id="ARBA00001971"/>
    </source>
</evidence>
<evidence type="ECO:0000256" key="6">
    <source>
        <dbReference type="ARBA" id="ARBA00023033"/>
    </source>
</evidence>
<keyword evidence="7 8" id="KW-0349">Heme</keyword>
<dbReference type="PRINTS" id="PR00465">
    <property type="entry name" value="EP450IV"/>
</dbReference>
<evidence type="ECO:0000256" key="2">
    <source>
        <dbReference type="ARBA" id="ARBA00010617"/>
    </source>
</evidence>
<dbReference type="GO" id="GO:0016705">
    <property type="term" value="F:oxidoreductase activity, acting on paired donors, with incorporation or reduction of molecular oxygen"/>
    <property type="evidence" value="ECO:0007669"/>
    <property type="project" value="InterPro"/>
</dbReference>
<dbReference type="InterPro" id="IPR002403">
    <property type="entry name" value="Cyt_P450_E_grp-IV"/>
</dbReference>
<dbReference type="AlphaFoldDB" id="A0AA37LST0"/>
<keyword evidence="3 7" id="KW-0479">Metal-binding</keyword>
<dbReference type="PANTHER" id="PTHR46206">
    <property type="entry name" value="CYTOCHROME P450"/>
    <property type="match status" value="1"/>
</dbReference>
<evidence type="ECO:0000313" key="10">
    <source>
        <dbReference type="Proteomes" id="UP001055172"/>
    </source>
</evidence>
<dbReference type="CDD" id="cd11041">
    <property type="entry name" value="CYP503A1-like"/>
    <property type="match status" value="1"/>
</dbReference>
<evidence type="ECO:0000256" key="3">
    <source>
        <dbReference type="ARBA" id="ARBA00022723"/>
    </source>
</evidence>
<reference evidence="9 10" key="1">
    <citation type="submission" date="2021-07" db="EMBL/GenBank/DDBJ databases">
        <title>Genome data of Colletotrichum spaethianum.</title>
        <authorList>
            <person name="Utami Y.D."/>
            <person name="Hiruma K."/>
        </authorList>
    </citation>
    <scope>NUCLEOTIDE SEQUENCE [LARGE SCALE GENOMIC DNA]</scope>
    <source>
        <strain evidence="9 10">MAFF 242679</strain>
    </source>
</reference>
<dbReference type="Pfam" id="PF00067">
    <property type="entry name" value="p450"/>
    <property type="match status" value="1"/>
</dbReference>
<gene>
    <name evidence="9" type="ORF">ColLi_05501</name>
</gene>
<dbReference type="EMBL" id="BPPX01000010">
    <property type="protein sequence ID" value="GJC82663.1"/>
    <property type="molecule type" value="Genomic_DNA"/>
</dbReference>
<keyword evidence="5 7" id="KW-0408">Iron</keyword>